<evidence type="ECO:0000256" key="1">
    <source>
        <dbReference type="SAM" id="Phobius"/>
    </source>
</evidence>
<keyword evidence="3" id="KW-1185">Reference proteome</keyword>
<keyword evidence="1" id="KW-1133">Transmembrane helix</keyword>
<keyword evidence="1" id="KW-0472">Membrane</keyword>
<evidence type="ECO:0000313" key="2">
    <source>
        <dbReference type="EMBL" id="NER16594.1"/>
    </source>
</evidence>
<proteinExistence type="predicted"/>
<feature type="transmembrane region" description="Helical" evidence="1">
    <location>
        <begin position="42"/>
        <end position="60"/>
    </location>
</feature>
<protein>
    <submittedName>
        <fullName evidence="2">Uncharacterized protein</fullName>
    </submittedName>
</protein>
<sequence>MKYVFSFLVLLHGLIHFMGFAKAFHFAKIEQLTKDISKPTGVLWLITGVLFIVAMLLYLFKNDFWAVLAILATIVSQIIIFFFWKDAKFGTIANFIILVVSIISWATTNFENSYKKDVVIAMSSIPKEVELITTKDLQHLPVSVKKYLNYVGVVDQPKVYNFKIVFEGEMREKGKDWFLFTSEQYNFIETPTRLFFMKGKVSGLPTNGYHKYLKNEASMTIKVLSLFPVVKIDSPELFQTETVTYFNDLCLFAPASLINKNIQWEEINERSAKAIFTSNGITISAILHFNEKGQLINFVSNDRSAVSGMKPIPFSTPAKEYKRINGLLIPTYGETIWHYPEADFTYGKFYLKTIEFNTVQ</sequence>
<dbReference type="Pfam" id="PF20181">
    <property type="entry name" value="DUF6544"/>
    <property type="match status" value="1"/>
</dbReference>
<keyword evidence="1" id="KW-0812">Transmembrane</keyword>
<dbReference type="AlphaFoldDB" id="A0A6M0CKT8"/>
<dbReference type="Proteomes" id="UP000474296">
    <property type="component" value="Unassembled WGS sequence"/>
</dbReference>
<gene>
    <name evidence="2" type="ORF">GWK10_05195</name>
</gene>
<evidence type="ECO:0000313" key="3">
    <source>
        <dbReference type="Proteomes" id="UP000474296"/>
    </source>
</evidence>
<dbReference type="RefSeq" id="WP_164029900.1">
    <property type="nucleotide sequence ID" value="NZ_JAABOQ010000002.1"/>
</dbReference>
<feature type="transmembrane region" description="Helical" evidence="1">
    <location>
        <begin position="89"/>
        <end position="107"/>
    </location>
</feature>
<feature type="transmembrane region" description="Helical" evidence="1">
    <location>
        <begin position="65"/>
        <end position="83"/>
    </location>
</feature>
<name>A0A6M0CKT8_9FLAO</name>
<reference evidence="2 3" key="1">
    <citation type="submission" date="2020-01" db="EMBL/GenBank/DDBJ databases">
        <title>Spongiivirga citrea KCTC 32990T.</title>
        <authorList>
            <person name="Wang G."/>
        </authorList>
    </citation>
    <scope>NUCLEOTIDE SEQUENCE [LARGE SCALE GENOMIC DNA]</scope>
    <source>
        <strain evidence="2 3">KCTC 32990</strain>
    </source>
</reference>
<organism evidence="2 3">
    <name type="scientific">Spongiivirga citrea</name>
    <dbReference type="NCBI Taxonomy" id="1481457"/>
    <lineage>
        <taxon>Bacteria</taxon>
        <taxon>Pseudomonadati</taxon>
        <taxon>Bacteroidota</taxon>
        <taxon>Flavobacteriia</taxon>
        <taxon>Flavobacteriales</taxon>
        <taxon>Flavobacteriaceae</taxon>
        <taxon>Spongiivirga</taxon>
    </lineage>
</organism>
<dbReference type="EMBL" id="JAABOQ010000002">
    <property type="protein sequence ID" value="NER16594.1"/>
    <property type="molecule type" value="Genomic_DNA"/>
</dbReference>
<dbReference type="InterPro" id="IPR046674">
    <property type="entry name" value="DUF6544"/>
</dbReference>
<comment type="caution">
    <text evidence="2">The sequence shown here is derived from an EMBL/GenBank/DDBJ whole genome shotgun (WGS) entry which is preliminary data.</text>
</comment>
<accession>A0A6M0CKT8</accession>